<name>A0AAV7WL94_PLEWA</name>
<dbReference type="PANTHER" id="PTHR33066">
    <property type="entry name" value="INTEGRASE_SAM-LIKE_N DOMAIN-CONTAINING PROTEIN"/>
    <property type="match status" value="1"/>
</dbReference>
<proteinExistence type="predicted"/>
<dbReference type="AlphaFoldDB" id="A0AAV7WL94"/>
<comment type="caution">
    <text evidence="1">The sequence shown here is derived from an EMBL/GenBank/DDBJ whole genome shotgun (WGS) entry which is preliminary data.</text>
</comment>
<dbReference type="EMBL" id="JANPWB010000001">
    <property type="protein sequence ID" value="KAJ1214048.1"/>
    <property type="molecule type" value="Genomic_DNA"/>
</dbReference>
<accession>A0AAV7WL94</accession>
<keyword evidence="2" id="KW-1185">Reference proteome</keyword>
<feature type="non-terminal residue" evidence="1">
    <location>
        <position position="1"/>
    </location>
</feature>
<feature type="non-terminal residue" evidence="1">
    <location>
        <position position="54"/>
    </location>
</feature>
<gene>
    <name evidence="1" type="ORF">NDU88_001676</name>
</gene>
<dbReference type="PANTHER" id="PTHR33066:SF2">
    <property type="entry name" value="FILAGGRIN-2-LIKE"/>
    <property type="match status" value="1"/>
</dbReference>
<reference evidence="1" key="1">
    <citation type="journal article" date="2022" name="bioRxiv">
        <title>Sequencing and chromosome-scale assembly of the giantPleurodeles waltlgenome.</title>
        <authorList>
            <person name="Brown T."/>
            <person name="Elewa A."/>
            <person name="Iarovenko S."/>
            <person name="Subramanian E."/>
            <person name="Araus A.J."/>
            <person name="Petzold A."/>
            <person name="Susuki M."/>
            <person name="Suzuki K.-i.T."/>
            <person name="Hayashi T."/>
            <person name="Toyoda A."/>
            <person name="Oliveira C."/>
            <person name="Osipova E."/>
            <person name="Leigh N.D."/>
            <person name="Simon A."/>
            <person name="Yun M.H."/>
        </authorList>
    </citation>
    <scope>NUCLEOTIDE SEQUENCE</scope>
    <source>
        <strain evidence="1">20211129_DDA</strain>
        <tissue evidence="1">Liver</tissue>
    </source>
</reference>
<evidence type="ECO:0000313" key="2">
    <source>
        <dbReference type="Proteomes" id="UP001066276"/>
    </source>
</evidence>
<sequence length="54" mass="6178">EPYTVFHSAKVVMRTHPKFLPKVVSDFHVNQTISLPTFFQNPATPAERTLHSLD</sequence>
<dbReference type="Proteomes" id="UP001066276">
    <property type="component" value="Chromosome 1_1"/>
</dbReference>
<evidence type="ECO:0000313" key="1">
    <source>
        <dbReference type="EMBL" id="KAJ1214048.1"/>
    </source>
</evidence>
<organism evidence="1 2">
    <name type="scientific">Pleurodeles waltl</name>
    <name type="common">Iberian ribbed newt</name>
    <dbReference type="NCBI Taxonomy" id="8319"/>
    <lineage>
        <taxon>Eukaryota</taxon>
        <taxon>Metazoa</taxon>
        <taxon>Chordata</taxon>
        <taxon>Craniata</taxon>
        <taxon>Vertebrata</taxon>
        <taxon>Euteleostomi</taxon>
        <taxon>Amphibia</taxon>
        <taxon>Batrachia</taxon>
        <taxon>Caudata</taxon>
        <taxon>Salamandroidea</taxon>
        <taxon>Salamandridae</taxon>
        <taxon>Pleurodelinae</taxon>
        <taxon>Pleurodeles</taxon>
    </lineage>
</organism>
<protein>
    <submittedName>
        <fullName evidence="1">Uncharacterized protein</fullName>
    </submittedName>
</protein>